<protein>
    <submittedName>
        <fullName evidence="1">Uncharacterized protein</fullName>
    </submittedName>
</protein>
<reference evidence="1" key="1">
    <citation type="journal article" date="2021" name="Proc. Natl. Acad. Sci. U.S.A.">
        <title>A Catalog of Tens of Thousands of Viruses from Human Metagenomes Reveals Hidden Associations with Chronic Diseases.</title>
        <authorList>
            <person name="Tisza M.J."/>
            <person name="Buck C.B."/>
        </authorList>
    </citation>
    <scope>NUCLEOTIDE SEQUENCE</scope>
    <source>
        <strain evidence="1">CtSLR2</strain>
    </source>
</reference>
<evidence type="ECO:0000313" key="1">
    <source>
        <dbReference type="EMBL" id="DAE17448.1"/>
    </source>
</evidence>
<sequence>MKYNYSNFDQPLIQLFYYLSGEFILRSFSIISFAR</sequence>
<name>A0A8S5QEE5_9VIRU</name>
<dbReference type="EMBL" id="BK015640">
    <property type="protein sequence ID" value="DAE17448.1"/>
    <property type="molecule type" value="Genomic_DNA"/>
</dbReference>
<accession>A0A8S5QEE5</accession>
<proteinExistence type="predicted"/>
<organism evidence="1">
    <name type="scientific">Phage sp. ctSLR2</name>
    <dbReference type="NCBI Taxonomy" id="2825796"/>
    <lineage>
        <taxon>Viruses</taxon>
    </lineage>
</organism>